<evidence type="ECO:0000256" key="1">
    <source>
        <dbReference type="SAM" id="Phobius"/>
    </source>
</evidence>
<dbReference type="AlphaFoldDB" id="A0A6C0EZ89"/>
<keyword evidence="1" id="KW-0812">Transmembrane</keyword>
<dbReference type="EMBL" id="MN738978">
    <property type="protein sequence ID" value="QHT33783.1"/>
    <property type="molecule type" value="Genomic_DNA"/>
</dbReference>
<feature type="transmembrane region" description="Helical" evidence="1">
    <location>
        <begin position="6"/>
        <end position="21"/>
    </location>
</feature>
<accession>A0A6C0EZ89</accession>
<keyword evidence="1" id="KW-0472">Membrane</keyword>
<name>A0A6C0EZ89_9ZZZZ</name>
<protein>
    <submittedName>
        <fullName evidence="2">Uncharacterized protein</fullName>
    </submittedName>
</protein>
<proteinExistence type="predicted"/>
<organism evidence="2">
    <name type="scientific">viral metagenome</name>
    <dbReference type="NCBI Taxonomy" id="1070528"/>
    <lineage>
        <taxon>unclassified sequences</taxon>
        <taxon>metagenomes</taxon>
        <taxon>organismal metagenomes</taxon>
    </lineage>
</organism>
<reference evidence="2" key="1">
    <citation type="journal article" date="2020" name="Nature">
        <title>Giant virus diversity and host interactions through global metagenomics.</title>
        <authorList>
            <person name="Schulz F."/>
            <person name="Roux S."/>
            <person name="Paez-Espino D."/>
            <person name="Jungbluth S."/>
            <person name="Walsh D.A."/>
            <person name="Denef V.J."/>
            <person name="McMahon K.D."/>
            <person name="Konstantinidis K.T."/>
            <person name="Eloe-Fadrosh E.A."/>
            <person name="Kyrpides N.C."/>
            <person name="Woyke T."/>
        </authorList>
    </citation>
    <scope>NUCLEOTIDE SEQUENCE</scope>
    <source>
        <strain evidence="2">GVMAG-M-3300009161-52</strain>
    </source>
</reference>
<keyword evidence="1" id="KW-1133">Transmembrane helix</keyword>
<sequence>MDPVGITLIVFLVVAIFYFFIKKSRAQKSGKFEPKP</sequence>
<evidence type="ECO:0000313" key="2">
    <source>
        <dbReference type="EMBL" id="QHT33783.1"/>
    </source>
</evidence>